<dbReference type="EMBL" id="UINC01115119">
    <property type="protein sequence ID" value="SVC85908.1"/>
    <property type="molecule type" value="Genomic_DNA"/>
</dbReference>
<sequence>MKYFQHYEMNFGVKTTMCFEPEGMHMSIPESEDNLDYRKMMEEVAAGTSTIEDGRTVVRFE</sequence>
<name>A0A382QLT2_9ZZZZ</name>
<accession>A0A382QLT2</accession>
<gene>
    <name evidence="1" type="ORF">METZ01_LOCUS338762</name>
</gene>
<proteinExistence type="predicted"/>
<dbReference type="AlphaFoldDB" id="A0A382QLT2"/>
<evidence type="ECO:0000313" key="1">
    <source>
        <dbReference type="EMBL" id="SVC85908.1"/>
    </source>
</evidence>
<reference evidence="1" key="1">
    <citation type="submission" date="2018-05" db="EMBL/GenBank/DDBJ databases">
        <authorList>
            <person name="Lanie J.A."/>
            <person name="Ng W.-L."/>
            <person name="Kazmierczak K.M."/>
            <person name="Andrzejewski T.M."/>
            <person name="Davidsen T.M."/>
            <person name="Wayne K.J."/>
            <person name="Tettelin H."/>
            <person name="Glass J.I."/>
            <person name="Rusch D."/>
            <person name="Podicherti R."/>
            <person name="Tsui H.-C.T."/>
            <person name="Winkler M.E."/>
        </authorList>
    </citation>
    <scope>NUCLEOTIDE SEQUENCE</scope>
</reference>
<organism evidence="1">
    <name type="scientific">marine metagenome</name>
    <dbReference type="NCBI Taxonomy" id="408172"/>
    <lineage>
        <taxon>unclassified sequences</taxon>
        <taxon>metagenomes</taxon>
        <taxon>ecological metagenomes</taxon>
    </lineage>
</organism>
<protein>
    <submittedName>
        <fullName evidence="1">Uncharacterized protein</fullName>
    </submittedName>
</protein>